<accession>A0ABD3W1K0</accession>
<evidence type="ECO:0000313" key="2">
    <source>
        <dbReference type="Proteomes" id="UP001634394"/>
    </source>
</evidence>
<proteinExistence type="predicted"/>
<dbReference type="Proteomes" id="UP001634394">
    <property type="component" value="Unassembled WGS sequence"/>
</dbReference>
<dbReference type="EMBL" id="JBJQND010000009">
    <property type="protein sequence ID" value="KAL3866608.1"/>
    <property type="molecule type" value="Genomic_DNA"/>
</dbReference>
<evidence type="ECO:0000313" key="1">
    <source>
        <dbReference type="EMBL" id="KAL3866608.1"/>
    </source>
</evidence>
<name>A0ABD3W1K0_SINWO</name>
<protein>
    <submittedName>
        <fullName evidence="1">Uncharacterized protein</fullName>
    </submittedName>
</protein>
<keyword evidence="2" id="KW-1185">Reference proteome</keyword>
<organism evidence="1 2">
    <name type="scientific">Sinanodonta woodiana</name>
    <name type="common">Chinese pond mussel</name>
    <name type="synonym">Anodonta woodiana</name>
    <dbReference type="NCBI Taxonomy" id="1069815"/>
    <lineage>
        <taxon>Eukaryota</taxon>
        <taxon>Metazoa</taxon>
        <taxon>Spiralia</taxon>
        <taxon>Lophotrochozoa</taxon>
        <taxon>Mollusca</taxon>
        <taxon>Bivalvia</taxon>
        <taxon>Autobranchia</taxon>
        <taxon>Heteroconchia</taxon>
        <taxon>Palaeoheterodonta</taxon>
        <taxon>Unionida</taxon>
        <taxon>Unionoidea</taxon>
        <taxon>Unionidae</taxon>
        <taxon>Unioninae</taxon>
        <taxon>Sinanodonta</taxon>
    </lineage>
</organism>
<gene>
    <name evidence="1" type="ORF">ACJMK2_043892</name>
</gene>
<sequence length="85" mass="9875">YISENIPSFREAAYLKALKYANQDILQDVQTLLEEIQIPFLINKDETVVCSTDSSIREYQDKKTPLLCRHPPPYSGRDDDIVTYH</sequence>
<comment type="caution">
    <text evidence="1">The sequence shown here is derived from an EMBL/GenBank/DDBJ whole genome shotgun (WGS) entry which is preliminary data.</text>
</comment>
<feature type="non-terminal residue" evidence="1">
    <location>
        <position position="85"/>
    </location>
</feature>
<reference evidence="1 2" key="1">
    <citation type="submission" date="2024-11" db="EMBL/GenBank/DDBJ databases">
        <title>Chromosome-level genome assembly of the freshwater bivalve Anodonta woodiana.</title>
        <authorList>
            <person name="Chen X."/>
        </authorList>
    </citation>
    <scope>NUCLEOTIDE SEQUENCE [LARGE SCALE GENOMIC DNA]</scope>
    <source>
        <strain evidence="1">MN2024</strain>
        <tissue evidence="1">Gills</tissue>
    </source>
</reference>
<feature type="non-terminal residue" evidence="1">
    <location>
        <position position="1"/>
    </location>
</feature>
<dbReference type="AlphaFoldDB" id="A0ABD3W1K0"/>